<dbReference type="Proteomes" id="UP001174909">
    <property type="component" value="Unassembled WGS sequence"/>
</dbReference>
<gene>
    <name evidence="2" type="ORF">GBAR_LOCUS13163</name>
</gene>
<keyword evidence="1" id="KW-0732">Signal</keyword>
<proteinExistence type="predicted"/>
<dbReference type="AlphaFoldDB" id="A0AA35WJ77"/>
<evidence type="ECO:0000256" key="1">
    <source>
        <dbReference type="SAM" id="SignalP"/>
    </source>
</evidence>
<evidence type="ECO:0000313" key="2">
    <source>
        <dbReference type="EMBL" id="CAI8022404.1"/>
    </source>
</evidence>
<sequence length="296" mass="32035">MLQKFLVVAAAVRLLLTQGGNCQCYTETVCTGDRIDVTEAGLPIADQTDCCVGTNTGLSYNDGSSCNLCIVHEFAQAAYDLDEDERLDTMFQLNVKGMTQFSGGALLVTGLITATADGTAVDSDFERLTPIQVTKNAEIRLFAANDEIALEYDDRVLLTFAPDNPALITDLPANGEYVRDSATVNIVDSDLLEINFLESDYSILEGSTELSAPIMIQLRQNQNAFTLMLSPVTIDTAESKNLSFFINSQTILPGSRATAVADFSDSVTTITVPANSNPSYEIIQFFTINDDNIDEG</sequence>
<feature type="signal peptide" evidence="1">
    <location>
        <begin position="1"/>
        <end position="22"/>
    </location>
</feature>
<comment type="caution">
    <text evidence="2">The sequence shown here is derived from an EMBL/GenBank/DDBJ whole genome shotgun (WGS) entry which is preliminary data.</text>
</comment>
<accession>A0AA35WJ77</accession>
<protein>
    <submittedName>
        <fullName evidence="2">Uncharacterized protein</fullName>
    </submittedName>
</protein>
<reference evidence="2" key="1">
    <citation type="submission" date="2023-03" db="EMBL/GenBank/DDBJ databases">
        <authorList>
            <person name="Steffen K."/>
            <person name="Cardenas P."/>
        </authorList>
    </citation>
    <scope>NUCLEOTIDE SEQUENCE</scope>
</reference>
<keyword evidence="3" id="KW-1185">Reference proteome</keyword>
<name>A0AA35WJ77_GEOBA</name>
<evidence type="ECO:0000313" key="3">
    <source>
        <dbReference type="Proteomes" id="UP001174909"/>
    </source>
</evidence>
<dbReference type="EMBL" id="CASHTH010001951">
    <property type="protein sequence ID" value="CAI8022404.1"/>
    <property type="molecule type" value="Genomic_DNA"/>
</dbReference>
<feature type="chain" id="PRO_5041356007" evidence="1">
    <location>
        <begin position="23"/>
        <end position="296"/>
    </location>
</feature>
<organism evidence="2 3">
    <name type="scientific">Geodia barretti</name>
    <name type="common">Barrett's horny sponge</name>
    <dbReference type="NCBI Taxonomy" id="519541"/>
    <lineage>
        <taxon>Eukaryota</taxon>
        <taxon>Metazoa</taxon>
        <taxon>Porifera</taxon>
        <taxon>Demospongiae</taxon>
        <taxon>Heteroscleromorpha</taxon>
        <taxon>Tetractinellida</taxon>
        <taxon>Astrophorina</taxon>
        <taxon>Geodiidae</taxon>
        <taxon>Geodia</taxon>
    </lineage>
</organism>